<dbReference type="GO" id="GO:0016020">
    <property type="term" value="C:membrane"/>
    <property type="evidence" value="ECO:0007669"/>
    <property type="project" value="UniProtKB-SubCell"/>
</dbReference>
<dbReference type="SUPFAM" id="SSF160240">
    <property type="entry name" value="Cation efflux protein cytoplasmic domain-like"/>
    <property type="match status" value="1"/>
</dbReference>
<evidence type="ECO:0000256" key="8">
    <source>
        <dbReference type="SAM" id="MobiDB-lite"/>
    </source>
</evidence>
<comment type="subcellular location">
    <subcellularLocation>
        <location evidence="1">Membrane</location>
        <topology evidence="1">Multi-pass membrane protein</topology>
    </subcellularLocation>
</comment>
<evidence type="ECO:0000256" key="3">
    <source>
        <dbReference type="ARBA" id="ARBA00022448"/>
    </source>
</evidence>
<evidence type="ECO:0000259" key="10">
    <source>
        <dbReference type="Pfam" id="PF01545"/>
    </source>
</evidence>
<evidence type="ECO:0000256" key="4">
    <source>
        <dbReference type="ARBA" id="ARBA00022692"/>
    </source>
</evidence>
<evidence type="ECO:0000313" key="12">
    <source>
        <dbReference type="EMBL" id="KZT30461.1"/>
    </source>
</evidence>
<feature type="compositionally biased region" description="Acidic residues" evidence="8">
    <location>
        <begin position="238"/>
        <end position="252"/>
    </location>
</feature>
<protein>
    <submittedName>
        <fullName evidence="12">Cation efflux protein</fullName>
    </submittedName>
</protein>
<feature type="transmembrane region" description="Helical" evidence="9">
    <location>
        <begin position="297"/>
        <end position="320"/>
    </location>
</feature>
<feature type="transmembrane region" description="Helical" evidence="9">
    <location>
        <begin position="113"/>
        <end position="134"/>
    </location>
</feature>
<dbReference type="NCBIfam" id="TIGR01297">
    <property type="entry name" value="CDF"/>
    <property type="match status" value="1"/>
</dbReference>
<dbReference type="InterPro" id="IPR027470">
    <property type="entry name" value="Cation_efflux_CTD"/>
</dbReference>
<sequence>MPAMSMSRPARIILLLAIDVLFFFVEIIVGYAVGSLALVADSFHMLNDVLSLVVALYAIKFSAKDRTSQYSYGWHRAEILAALINGVFLLALCFSIFLEAIQRFFTAPEISNPRLVVIVGSLGLASNLVGLFLFHEHGHSHGHDHGNDTGSITPSEGLVSGVTSREQSPSAAAKKAQRRLTVDERERRERSSSFDNMGHPAAIRASISNLARSPSPNRRRESRSSRSQSRSARPLIAIEDDETVADTIEADENTPLINNKTIDRSDQSSSGQATPTQVASSHGHGHSHAGSMNMRALVLHVIGDALGNVGVIATGLIIWLSTWSFKYYFDPVISLVITVIIFHSALPLVLSTSSILLQGVPPEVSLENVHNAILLVPGVLAVHELHVWQLSESRVVGSVHVVADRNEDFMHVAAQIHEVLHRHGIHSATIQPEYRKQPEDLNKSCLIPCPPGQACSTEENACCPPPPADV</sequence>
<proteinExistence type="inferred from homology"/>
<dbReference type="Pfam" id="PF16916">
    <property type="entry name" value="ZT_dimer"/>
    <property type="match status" value="1"/>
</dbReference>
<feature type="transmembrane region" description="Helical" evidence="9">
    <location>
        <begin position="12"/>
        <end position="33"/>
    </location>
</feature>
<evidence type="ECO:0000313" key="13">
    <source>
        <dbReference type="Proteomes" id="UP000076761"/>
    </source>
</evidence>
<keyword evidence="4 9" id="KW-0812">Transmembrane</keyword>
<feature type="region of interest" description="Disordered" evidence="8">
    <location>
        <begin position="140"/>
        <end position="288"/>
    </location>
</feature>
<evidence type="ECO:0000256" key="7">
    <source>
        <dbReference type="ARBA" id="ARBA00023136"/>
    </source>
</evidence>
<dbReference type="SUPFAM" id="SSF161111">
    <property type="entry name" value="Cation efflux protein transmembrane domain-like"/>
    <property type="match status" value="1"/>
</dbReference>
<dbReference type="Pfam" id="PF01545">
    <property type="entry name" value="Cation_efflux"/>
    <property type="match status" value="1"/>
</dbReference>
<organism evidence="12 13">
    <name type="scientific">Neolentinus lepideus HHB14362 ss-1</name>
    <dbReference type="NCBI Taxonomy" id="1314782"/>
    <lineage>
        <taxon>Eukaryota</taxon>
        <taxon>Fungi</taxon>
        <taxon>Dikarya</taxon>
        <taxon>Basidiomycota</taxon>
        <taxon>Agaricomycotina</taxon>
        <taxon>Agaricomycetes</taxon>
        <taxon>Gloeophyllales</taxon>
        <taxon>Gloeophyllaceae</taxon>
        <taxon>Neolentinus</taxon>
    </lineage>
</organism>
<gene>
    <name evidence="12" type="ORF">NEOLEDRAFT_1237718</name>
</gene>
<feature type="compositionally biased region" description="Polar residues" evidence="8">
    <location>
        <begin position="161"/>
        <end position="170"/>
    </location>
</feature>
<feature type="domain" description="Cation efflux protein cytoplasmic" evidence="11">
    <location>
        <begin position="361"/>
        <end position="433"/>
    </location>
</feature>
<evidence type="ECO:0000256" key="6">
    <source>
        <dbReference type="ARBA" id="ARBA00022989"/>
    </source>
</evidence>
<feature type="transmembrane region" description="Helical" evidence="9">
    <location>
        <begin position="332"/>
        <end position="350"/>
    </location>
</feature>
<dbReference type="InterPro" id="IPR036837">
    <property type="entry name" value="Cation_efflux_CTD_sf"/>
</dbReference>
<name>A0A165W043_9AGAM</name>
<reference evidence="12 13" key="1">
    <citation type="journal article" date="2016" name="Mol. Biol. Evol.">
        <title>Comparative Genomics of Early-Diverging Mushroom-Forming Fungi Provides Insights into the Origins of Lignocellulose Decay Capabilities.</title>
        <authorList>
            <person name="Nagy L.G."/>
            <person name="Riley R."/>
            <person name="Tritt A."/>
            <person name="Adam C."/>
            <person name="Daum C."/>
            <person name="Floudas D."/>
            <person name="Sun H."/>
            <person name="Yadav J.S."/>
            <person name="Pangilinan J."/>
            <person name="Larsson K.H."/>
            <person name="Matsuura K."/>
            <person name="Barry K."/>
            <person name="Labutti K."/>
            <person name="Kuo R."/>
            <person name="Ohm R.A."/>
            <person name="Bhattacharya S.S."/>
            <person name="Shirouzu T."/>
            <person name="Yoshinaga Y."/>
            <person name="Martin F.M."/>
            <person name="Grigoriev I.V."/>
            <person name="Hibbett D.S."/>
        </authorList>
    </citation>
    <scope>NUCLEOTIDE SEQUENCE [LARGE SCALE GENOMIC DNA]</scope>
    <source>
        <strain evidence="12 13">HHB14362 ss-1</strain>
    </source>
</reference>
<evidence type="ECO:0000256" key="1">
    <source>
        <dbReference type="ARBA" id="ARBA00004141"/>
    </source>
</evidence>
<dbReference type="EMBL" id="KV425551">
    <property type="protein sequence ID" value="KZT30461.1"/>
    <property type="molecule type" value="Genomic_DNA"/>
</dbReference>
<dbReference type="InterPro" id="IPR058533">
    <property type="entry name" value="Cation_efflux_TM"/>
</dbReference>
<feature type="compositionally biased region" description="Low complexity" evidence="8">
    <location>
        <begin position="225"/>
        <end position="234"/>
    </location>
</feature>
<dbReference type="GO" id="GO:0006882">
    <property type="term" value="P:intracellular zinc ion homeostasis"/>
    <property type="evidence" value="ECO:0007669"/>
    <property type="project" value="TreeGrafter"/>
</dbReference>
<dbReference type="InParanoid" id="A0A165W043"/>
<keyword evidence="3" id="KW-0813">Transport</keyword>
<dbReference type="AlphaFoldDB" id="A0A165W043"/>
<accession>A0A165W043</accession>
<feature type="domain" description="Cation efflux protein transmembrane" evidence="10">
    <location>
        <begin position="12"/>
        <end position="357"/>
    </location>
</feature>
<dbReference type="InterPro" id="IPR002524">
    <property type="entry name" value="Cation_efflux"/>
</dbReference>
<evidence type="ECO:0000256" key="2">
    <source>
        <dbReference type="ARBA" id="ARBA00008873"/>
    </source>
</evidence>
<keyword evidence="6 9" id="KW-1133">Transmembrane helix</keyword>
<evidence type="ECO:0000259" key="11">
    <source>
        <dbReference type="Pfam" id="PF16916"/>
    </source>
</evidence>
<evidence type="ECO:0000256" key="5">
    <source>
        <dbReference type="ARBA" id="ARBA00022833"/>
    </source>
</evidence>
<dbReference type="Proteomes" id="UP000076761">
    <property type="component" value="Unassembled WGS sequence"/>
</dbReference>
<dbReference type="InterPro" id="IPR027469">
    <property type="entry name" value="Cation_efflux_TMD_sf"/>
</dbReference>
<dbReference type="FunCoup" id="A0A165W043">
    <property type="interactions" value="120"/>
</dbReference>
<dbReference type="PANTHER" id="PTHR45820:SF4">
    <property type="entry name" value="ZINC TRANSPORTER 63C, ISOFORM F"/>
    <property type="match status" value="1"/>
</dbReference>
<evidence type="ECO:0000256" key="9">
    <source>
        <dbReference type="SAM" id="Phobius"/>
    </source>
</evidence>
<keyword evidence="5" id="KW-0862">Zinc</keyword>
<keyword evidence="7 9" id="KW-0472">Membrane</keyword>
<dbReference type="PANTHER" id="PTHR45820">
    <property type="entry name" value="FI23527P1"/>
    <property type="match status" value="1"/>
</dbReference>
<feature type="compositionally biased region" description="Polar residues" evidence="8">
    <location>
        <begin position="267"/>
        <end position="278"/>
    </location>
</feature>
<keyword evidence="13" id="KW-1185">Reference proteome</keyword>
<dbReference type="STRING" id="1314782.A0A165W043"/>
<dbReference type="GO" id="GO:0005385">
    <property type="term" value="F:zinc ion transmembrane transporter activity"/>
    <property type="evidence" value="ECO:0007669"/>
    <property type="project" value="TreeGrafter"/>
</dbReference>
<dbReference type="OrthoDB" id="9944568at2759"/>
<feature type="transmembrane region" description="Helical" evidence="9">
    <location>
        <begin position="79"/>
        <end position="101"/>
    </location>
</feature>
<feature type="compositionally biased region" description="Basic and acidic residues" evidence="8">
    <location>
        <begin position="180"/>
        <end position="192"/>
    </location>
</feature>
<feature type="transmembrane region" description="Helical" evidence="9">
    <location>
        <begin position="39"/>
        <end position="59"/>
    </location>
</feature>
<comment type="similarity">
    <text evidence="2">Belongs to the cation diffusion facilitator (CDF) transporter (TC 2.A.4) family. SLC30A subfamily.</text>
</comment>
<dbReference type="Gene3D" id="1.20.1510.10">
    <property type="entry name" value="Cation efflux protein transmembrane domain"/>
    <property type="match status" value="2"/>
</dbReference>